<dbReference type="RefSeq" id="WP_317490713.1">
    <property type="nucleotide sequence ID" value="NZ_CP136051.1"/>
</dbReference>
<dbReference type="InterPro" id="IPR000182">
    <property type="entry name" value="GNAT_dom"/>
</dbReference>
<name>A0ABZ0IU76_9BACT</name>
<accession>A0ABZ0IU76</accession>
<evidence type="ECO:0000313" key="2">
    <source>
        <dbReference type="EMBL" id="WOK08067.1"/>
    </source>
</evidence>
<sequence>MKIREGTITEIVEASQHVPELMNPYEEPVYHERLDGTEHLILVAEVEGKVVGFKVGYNRYKDGSFYSWMGGLLPAYRGQGIYQQLTEIMEQWASENGYSHMLLKTRNKLKPMIRFCLSQGYYVSGFSEHLDPMESRIYFRKELGL</sequence>
<dbReference type="PROSITE" id="PS51186">
    <property type="entry name" value="GNAT"/>
    <property type="match status" value="1"/>
</dbReference>
<dbReference type="CDD" id="cd04301">
    <property type="entry name" value="NAT_SF"/>
    <property type="match status" value="1"/>
</dbReference>
<proteinExistence type="predicted"/>
<reference evidence="2 3" key="1">
    <citation type="journal article" date="2023" name="Microbiol. Resour. Announc.">
        <title>Complete Genome Sequence of Imperialibacter roseus strain P4T.</title>
        <authorList>
            <person name="Tizabi D.R."/>
            <person name="Bachvaroff T."/>
            <person name="Hill R.T."/>
        </authorList>
    </citation>
    <scope>NUCLEOTIDE SEQUENCE [LARGE SCALE GENOMIC DNA]</scope>
    <source>
        <strain evidence="2 3">P4T</strain>
    </source>
</reference>
<dbReference type="Pfam" id="PF00583">
    <property type="entry name" value="Acetyltransf_1"/>
    <property type="match status" value="1"/>
</dbReference>
<evidence type="ECO:0000313" key="3">
    <source>
        <dbReference type="Proteomes" id="UP001302349"/>
    </source>
</evidence>
<dbReference type="Gene3D" id="3.40.630.30">
    <property type="match status" value="1"/>
</dbReference>
<dbReference type="EMBL" id="CP136051">
    <property type="protein sequence ID" value="WOK08067.1"/>
    <property type="molecule type" value="Genomic_DNA"/>
</dbReference>
<feature type="domain" description="N-acetyltransferase" evidence="1">
    <location>
        <begin position="1"/>
        <end position="144"/>
    </location>
</feature>
<evidence type="ECO:0000259" key="1">
    <source>
        <dbReference type="PROSITE" id="PS51186"/>
    </source>
</evidence>
<gene>
    <name evidence="2" type="ORF">RT717_05400</name>
</gene>
<dbReference type="InterPro" id="IPR016181">
    <property type="entry name" value="Acyl_CoA_acyltransferase"/>
</dbReference>
<organism evidence="2 3">
    <name type="scientific">Imperialibacter roseus</name>
    <dbReference type="NCBI Taxonomy" id="1324217"/>
    <lineage>
        <taxon>Bacteria</taxon>
        <taxon>Pseudomonadati</taxon>
        <taxon>Bacteroidota</taxon>
        <taxon>Cytophagia</taxon>
        <taxon>Cytophagales</taxon>
        <taxon>Flammeovirgaceae</taxon>
        <taxon>Imperialibacter</taxon>
    </lineage>
</organism>
<dbReference type="Proteomes" id="UP001302349">
    <property type="component" value="Chromosome"/>
</dbReference>
<protein>
    <submittedName>
        <fullName evidence="2">GNAT family N-acetyltransferase</fullName>
    </submittedName>
</protein>
<keyword evidence="3" id="KW-1185">Reference proteome</keyword>
<dbReference type="SUPFAM" id="SSF55729">
    <property type="entry name" value="Acyl-CoA N-acyltransferases (Nat)"/>
    <property type="match status" value="1"/>
</dbReference>